<reference evidence="2" key="1">
    <citation type="submission" date="2015-07" db="EMBL/GenBank/DDBJ databases">
        <title>Genome sequencing of Sunxiuqinia dokdonensis strain SK.</title>
        <authorList>
            <person name="Ahn S."/>
            <person name="Kim B.-C."/>
        </authorList>
    </citation>
    <scope>NUCLEOTIDE SEQUENCE [LARGE SCALE GENOMIC DNA]</scope>
    <source>
        <strain evidence="2">SK</strain>
    </source>
</reference>
<keyword evidence="2" id="KW-1185">Reference proteome</keyword>
<evidence type="ECO:0000313" key="1">
    <source>
        <dbReference type="EMBL" id="KOH44029.1"/>
    </source>
</evidence>
<dbReference type="EMBL" id="LGIA01000171">
    <property type="protein sequence ID" value="KOH44029.1"/>
    <property type="molecule type" value="Genomic_DNA"/>
</dbReference>
<sequence length="71" mass="8577">MKVQILFDRVHHGFCSHPLEYPWSSYLTCISLKPTKLKRDTVMGWFDNEANFKNKHNDKVDLKKIERWLEL</sequence>
<gene>
    <name evidence="1" type="ORF">NC99_30220</name>
</gene>
<comment type="caution">
    <text evidence="1">The sequence shown here is derived from an EMBL/GenBank/DDBJ whole genome shotgun (WGS) entry which is preliminary data.</text>
</comment>
<dbReference type="Proteomes" id="UP000036958">
    <property type="component" value="Unassembled WGS sequence"/>
</dbReference>
<organism evidence="1 2">
    <name type="scientific">Sunxiuqinia dokdonensis</name>
    <dbReference type="NCBI Taxonomy" id="1409788"/>
    <lineage>
        <taxon>Bacteria</taxon>
        <taxon>Pseudomonadati</taxon>
        <taxon>Bacteroidota</taxon>
        <taxon>Bacteroidia</taxon>
        <taxon>Marinilabiliales</taxon>
        <taxon>Prolixibacteraceae</taxon>
        <taxon>Sunxiuqinia</taxon>
    </lineage>
</organism>
<name>A0A0L8V6F9_9BACT</name>
<dbReference type="AlphaFoldDB" id="A0A0L8V6F9"/>
<evidence type="ECO:0000313" key="2">
    <source>
        <dbReference type="Proteomes" id="UP000036958"/>
    </source>
</evidence>
<protein>
    <submittedName>
        <fullName evidence="1">Uncharacterized protein</fullName>
    </submittedName>
</protein>
<dbReference type="STRING" id="1409788.NC99_30220"/>
<accession>A0A0L8V6F9</accession>
<proteinExistence type="predicted"/>